<feature type="compositionally biased region" description="Basic and acidic residues" evidence="1">
    <location>
        <begin position="136"/>
        <end position="147"/>
    </location>
</feature>
<dbReference type="EMBL" id="JAEUBE010000158">
    <property type="protein sequence ID" value="KAH3668993.1"/>
    <property type="molecule type" value="Genomic_DNA"/>
</dbReference>
<reference evidence="2" key="1">
    <citation type="journal article" date="2021" name="Open Biol.">
        <title>Shared evolutionary footprints suggest mitochondrial oxidative damage underlies multiple complex I losses in fungi.</title>
        <authorList>
            <person name="Schikora-Tamarit M.A."/>
            <person name="Marcet-Houben M."/>
            <person name="Nosek J."/>
            <person name="Gabaldon T."/>
        </authorList>
    </citation>
    <scope>NUCLEOTIDE SEQUENCE</scope>
    <source>
        <strain evidence="2">CBS6075</strain>
    </source>
</reference>
<name>A0A9P8PB30_9ASCO</name>
<feature type="region of interest" description="Disordered" evidence="1">
    <location>
        <begin position="136"/>
        <end position="161"/>
    </location>
</feature>
<dbReference type="RefSeq" id="XP_046063407.1">
    <property type="nucleotide sequence ID" value="XM_046203652.1"/>
</dbReference>
<evidence type="ECO:0000313" key="3">
    <source>
        <dbReference type="Proteomes" id="UP000769157"/>
    </source>
</evidence>
<comment type="caution">
    <text evidence="2">The sequence shown here is derived from an EMBL/GenBank/DDBJ whole genome shotgun (WGS) entry which is preliminary data.</text>
</comment>
<accession>A0A9P8PB30</accession>
<reference evidence="2" key="2">
    <citation type="submission" date="2021-01" db="EMBL/GenBank/DDBJ databases">
        <authorList>
            <person name="Schikora-Tamarit M.A."/>
        </authorList>
    </citation>
    <scope>NUCLEOTIDE SEQUENCE</scope>
    <source>
        <strain evidence="2">CBS6075</strain>
    </source>
</reference>
<dbReference type="AlphaFoldDB" id="A0A9P8PB30"/>
<organism evidence="2 3">
    <name type="scientific">Ogataea philodendri</name>
    <dbReference type="NCBI Taxonomy" id="1378263"/>
    <lineage>
        <taxon>Eukaryota</taxon>
        <taxon>Fungi</taxon>
        <taxon>Dikarya</taxon>
        <taxon>Ascomycota</taxon>
        <taxon>Saccharomycotina</taxon>
        <taxon>Pichiomycetes</taxon>
        <taxon>Pichiales</taxon>
        <taxon>Pichiaceae</taxon>
        <taxon>Ogataea</taxon>
    </lineage>
</organism>
<keyword evidence="3" id="KW-1185">Reference proteome</keyword>
<evidence type="ECO:0000256" key="1">
    <source>
        <dbReference type="SAM" id="MobiDB-lite"/>
    </source>
</evidence>
<sequence length="252" mass="28549">MMPAFRPVFNTTISTIPLQDIRTPTESDSRLYSPQNLAATNPPKIFPTMATTTMQTIAHNECAKDGVDSNYVCEKCRRKHKHQNDGCSELRRAGVDLVQLEQHFAEKKPQRIHHKQTPANNDQTYVSCDFGLRRVGQRDAESKKDPPDQVVGDSGSKNHDTDSIFYQTQLCDDSGKHGKRSDAHGDGNKHHKRGELNWLQVVVIDSIFVPQTNCDRTAQSKGDRHVKYADRKCNFKVLFDELDVHLAANHEQ</sequence>
<protein>
    <submittedName>
        <fullName evidence="2">Uncharacterized protein</fullName>
    </submittedName>
</protein>
<dbReference type="GeneID" id="70234715"/>
<proteinExistence type="predicted"/>
<evidence type="ECO:0000313" key="2">
    <source>
        <dbReference type="EMBL" id="KAH3668993.1"/>
    </source>
</evidence>
<dbReference type="Proteomes" id="UP000769157">
    <property type="component" value="Unassembled WGS sequence"/>
</dbReference>
<gene>
    <name evidence="2" type="ORF">OGAPHI_002748</name>
</gene>